<dbReference type="PROSITE" id="PS50088">
    <property type="entry name" value="ANK_REPEAT"/>
    <property type="match status" value="6"/>
</dbReference>
<sequence>MEPLGATASIVSLLQLAGAVIKYLSILKDASDDIKTLVLELCTIRGLLSTLKDLVTEESILHESLGRPDGLFSQIESSLQALASKVEPTSTTTAHKLVQKLRWPLRKEEVKDVLSSIERQKTLLSLALQNDQIYLSRNMHADVSEIDQGVKELRVAQQDAKHRRVIRRLSPPDPSTNHSTACQEHSPTTGSWFIDSENFQSWWNNPNEWLWIHGLPGCGKSVLASTIIEHTQILCEDQSGYSLLYFYFDFRQDNKQTLDGFLRSMLVQLSSKSSSFPEEIQKLYDQCEEKKQHVTVSGLTEAFVSILKRLQPAYIVLDALDECSTIHSPEREAMLKLLKKIRAEELYHVNILILSRKELDIEDGLRHVHTKTLCIQNAAVDNDIRVHVRRLLADDSRLRKWSPAIKKEIESSLIHGAHGMFRWVVCQIEVLKRCLKPSVLRHALRSLPETLDETYDRILLNIPPEYEREAYSALQYLALAPCSVSVADVAEAVAIDRERHTFDPEDRLADPFDIVEVLSSLVTYSSAQIALNLDEGSTGRYAGAERATGLRLSHYSVKEYLLSDRLRNKGASKFYISINEAHKCIAEACLTYLLWFDHPGSVSLDFILEFPFGLYAARYWYRHARIAYQSPELLAEGKDNLTSMCVDLLNPERSSSFINWLKLSDPYRFRQGTNFERTLEEMPTPLFYACYLGLREVAEILVGAGADLIGSNSGNNMSSATALNGTINGGNEAVVSLLLDCGMNVNFVSEWGRTPLHQAASCGNETIVKLLITYGAHLEARTGPIIPESVVQLPAEDPVKDLGLGLFYDINGFPADVDTRQKISLSLTIHLMTKHMFLESQYFETPSNDWTGFGDGSLLRVLLYAGDQVEINSATGWTPLHEASWSGHERVVRQLQLSGADVEAKTRYGWTAMHFAAWHGHKAVVQQLVDEGASIDVKNVYGWTPLHSASFRGHEDVVRLLLYRGADIEAETAYGWTAVFGAFAEGGYENVLALLLEKGADPNAHNSYGGTVLISTARAGAERATRLLLEKGADPSIKTIYGSTAIQEAYLRGHNTIARLLRSHTWKGSAVRDESVNASPEGDSLHVPPLNSPSPLASPVSKSAISILVVGGGNKCRSPMAEAVLGSLSRGDGRFGRIDSAGTQAKEGEEPDPRTMSAIINNGILDYYHVSREVHYSDFNMFDYILGVDNEALRVLRYMYSGDVERLNIMLFGDFGVETGEEIHDIYNDPKERFAEVFEKMVEFATGFIAQFPEKNC</sequence>
<accession>A0AA39R7T6</accession>
<dbReference type="Gene3D" id="3.40.50.2300">
    <property type="match status" value="1"/>
</dbReference>
<feature type="repeat" description="ANK" evidence="6">
    <location>
        <begin position="751"/>
        <end position="783"/>
    </location>
</feature>
<dbReference type="PROSITE" id="PS50297">
    <property type="entry name" value="ANK_REP_REGION"/>
    <property type="match status" value="4"/>
</dbReference>
<keyword evidence="6" id="KW-0040">ANK repeat</keyword>
<dbReference type="PANTHER" id="PTHR10039">
    <property type="entry name" value="AMELOGENIN"/>
    <property type="match status" value="1"/>
</dbReference>
<dbReference type="InterPro" id="IPR036196">
    <property type="entry name" value="Ptyr_pPase_sf"/>
</dbReference>
<dbReference type="Proteomes" id="UP001166286">
    <property type="component" value="Unassembled WGS sequence"/>
</dbReference>
<evidence type="ECO:0000256" key="1">
    <source>
        <dbReference type="ARBA" id="ARBA00011063"/>
    </source>
</evidence>
<evidence type="ECO:0000256" key="4">
    <source>
        <dbReference type="ARBA" id="ARBA00022801"/>
    </source>
</evidence>
<feature type="repeat" description="ANK" evidence="6">
    <location>
        <begin position="875"/>
        <end position="907"/>
    </location>
</feature>
<dbReference type="PRINTS" id="PR01415">
    <property type="entry name" value="ANKYRIN"/>
</dbReference>
<feature type="region of interest" description="Disordered" evidence="7">
    <location>
        <begin position="1072"/>
        <end position="1093"/>
    </location>
</feature>
<feature type="region of interest" description="Disordered" evidence="7">
    <location>
        <begin position="168"/>
        <end position="188"/>
    </location>
</feature>
<feature type="repeat" description="ANK" evidence="6">
    <location>
        <begin position="974"/>
        <end position="1007"/>
    </location>
</feature>
<dbReference type="InterPro" id="IPR023485">
    <property type="entry name" value="Ptyr_pPase"/>
</dbReference>
<evidence type="ECO:0000259" key="8">
    <source>
        <dbReference type="SMART" id="SM00226"/>
    </source>
</evidence>
<feature type="repeat" description="ANK" evidence="6">
    <location>
        <begin position="908"/>
        <end position="940"/>
    </location>
</feature>
<dbReference type="InterPro" id="IPR017867">
    <property type="entry name" value="Tyr_phospatase_low_mol_wt"/>
</dbReference>
<proteinExistence type="inferred from homology"/>
<dbReference type="SMART" id="SM00226">
    <property type="entry name" value="LMWPc"/>
    <property type="match status" value="1"/>
</dbReference>
<feature type="repeat" description="ANK" evidence="6">
    <location>
        <begin position="681"/>
        <end position="713"/>
    </location>
</feature>
<dbReference type="Pfam" id="PF12796">
    <property type="entry name" value="Ank_2"/>
    <property type="match status" value="3"/>
</dbReference>
<feature type="active site" description="Proton donor" evidence="5">
    <location>
        <position position="1225"/>
    </location>
</feature>
<evidence type="ECO:0000256" key="3">
    <source>
        <dbReference type="ARBA" id="ARBA00022737"/>
    </source>
</evidence>
<evidence type="ECO:0000313" key="10">
    <source>
        <dbReference type="Proteomes" id="UP001166286"/>
    </source>
</evidence>
<protein>
    <recommendedName>
        <fullName evidence="2">acid phosphatase</fullName>
        <ecNumber evidence="2">3.1.3.2</ecNumber>
    </recommendedName>
</protein>
<dbReference type="GO" id="GO:0004725">
    <property type="term" value="F:protein tyrosine phosphatase activity"/>
    <property type="evidence" value="ECO:0007669"/>
    <property type="project" value="InterPro"/>
</dbReference>
<organism evidence="9 10">
    <name type="scientific">Cladonia borealis</name>
    <dbReference type="NCBI Taxonomy" id="184061"/>
    <lineage>
        <taxon>Eukaryota</taxon>
        <taxon>Fungi</taxon>
        <taxon>Dikarya</taxon>
        <taxon>Ascomycota</taxon>
        <taxon>Pezizomycotina</taxon>
        <taxon>Lecanoromycetes</taxon>
        <taxon>OSLEUM clade</taxon>
        <taxon>Lecanoromycetidae</taxon>
        <taxon>Lecanorales</taxon>
        <taxon>Lecanorineae</taxon>
        <taxon>Cladoniaceae</taxon>
        <taxon>Cladonia</taxon>
    </lineage>
</organism>
<feature type="repeat" description="ANK" evidence="6">
    <location>
        <begin position="941"/>
        <end position="973"/>
    </location>
</feature>
<dbReference type="SUPFAM" id="SSF48403">
    <property type="entry name" value="Ankyrin repeat"/>
    <property type="match status" value="2"/>
</dbReference>
<evidence type="ECO:0000256" key="5">
    <source>
        <dbReference type="PIRSR" id="PIRSR617867-1"/>
    </source>
</evidence>
<feature type="domain" description="Phosphotyrosine protein phosphatase I" evidence="8">
    <location>
        <begin position="1105"/>
        <end position="1251"/>
    </location>
</feature>
<gene>
    <name evidence="9" type="ORF">JMJ35_002663</name>
</gene>
<dbReference type="EMBL" id="JAFEKC020000004">
    <property type="protein sequence ID" value="KAK0515284.1"/>
    <property type="molecule type" value="Genomic_DNA"/>
</dbReference>
<dbReference type="GO" id="GO:0003993">
    <property type="term" value="F:acid phosphatase activity"/>
    <property type="evidence" value="ECO:0007669"/>
    <property type="project" value="UniProtKB-EC"/>
</dbReference>
<dbReference type="Pfam" id="PF01451">
    <property type="entry name" value="LMWPc"/>
    <property type="match status" value="1"/>
</dbReference>
<dbReference type="InterPro" id="IPR027417">
    <property type="entry name" value="P-loop_NTPase"/>
</dbReference>
<dbReference type="InterPro" id="IPR036770">
    <property type="entry name" value="Ankyrin_rpt-contain_sf"/>
</dbReference>
<dbReference type="PRINTS" id="PR00719">
    <property type="entry name" value="LMWPTPASE"/>
</dbReference>
<dbReference type="InterPro" id="IPR002110">
    <property type="entry name" value="Ankyrin_rpt"/>
</dbReference>
<dbReference type="EC" id="3.1.3.2" evidence="2"/>
<evidence type="ECO:0000256" key="6">
    <source>
        <dbReference type="PROSITE-ProRule" id="PRU00023"/>
    </source>
</evidence>
<keyword evidence="10" id="KW-1185">Reference proteome</keyword>
<name>A0AA39R7T6_9LECA</name>
<dbReference type="Pfam" id="PF24883">
    <property type="entry name" value="NPHP3_N"/>
    <property type="match status" value="1"/>
</dbReference>
<dbReference type="Gene3D" id="1.25.40.20">
    <property type="entry name" value="Ankyrin repeat-containing domain"/>
    <property type="match status" value="3"/>
</dbReference>
<evidence type="ECO:0000313" key="9">
    <source>
        <dbReference type="EMBL" id="KAK0515284.1"/>
    </source>
</evidence>
<dbReference type="PANTHER" id="PTHR10039:SF16">
    <property type="entry name" value="GPI INOSITOL-DEACYLASE"/>
    <property type="match status" value="1"/>
</dbReference>
<keyword evidence="3" id="KW-0677">Repeat</keyword>
<dbReference type="SUPFAM" id="SSF52788">
    <property type="entry name" value="Phosphotyrosine protein phosphatases I"/>
    <property type="match status" value="1"/>
</dbReference>
<evidence type="ECO:0000256" key="2">
    <source>
        <dbReference type="ARBA" id="ARBA00012646"/>
    </source>
</evidence>
<keyword evidence="4" id="KW-0378">Hydrolase</keyword>
<evidence type="ECO:0000256" key="7">
    <source>
        <dbReference type="SAM" id="MobiDB-lite"/>
    </source>
</evidence>
<dbReference type="Gene3D" id="3.40.50.300">
    <property type="entry name" value="P-loop containing nucleotide triphosphate hydrolases"/>
    <property type="match status" value="1"/>
</dbReference>
<reference evidence="9" key="1">
    <citation type="submission" date="2023-03" db="EMBL/GenBank/DDBJ databases">
        <title>Complete genome of Cladonia borealis.</title>
        <authorList>
            <person name="Park H."/>
        </authorList>
    </citation>
    <scope>NUCLEOTIDE SEQUENCE</scope>
    <source>
        <strain evidence="9">ANT050790</strain>
    </source>
</reference>
<dbReference type="AlphaFoldDB" id="A0AA39R7T6"/>
<feature type="active site" evidence="5">
    <location>
        <position position="1117"/>
    </location>
</feature>
<comment type="similarity">
    <text evidence="1">Belongs to the low molecular weight phosphotyrosine protein phosphatase family.</text>
</comment>
<dbReference type="SMART" id="SM00248">
    <property type="entry name" value="ANK"/>
    <property type="match status" value="9"/>
</dbReference>
<feature type="compositionally biased region" description="Polar residues" evidence="7">
    <location>
        <begin position="175"/>
        <end position="188"/>
    </location>
</feature>
<dbReference type="SUPFAM" id="SSF52540">
    <property type="entry name" value="P-loop containing nucleoside triphosphate hydrolases"/>
    <property type="match status" value="1"/>
</dbReference>
<comment type="caution">
    <text evidence="9">The sequence shown here is derived from an EMBL/GenBank/DDBJ whole genome shotgun (WGS) entry which is preliminary data.</text>
</comment>
<dbReference type="InterPro" id="IPR056884">
    <property type="entry name" value="NPHP3-like_N"/>
</dbReference>